<evidence type="ECO:0000256" key="4">
    <source>
        <dbReference type="ARBA" id="ARBA00023145"/>
    </source>
</evidence>
<evidence type="ECO:0000256" key="1">
    <source>
        <dbReference type="ARBA" id="ARBA00009381"/>
    </source>
</evidence>
<dbReference type="Gene3D" id="3.60.20.40">
    <property type="match status" value="1"/>
</dbReference>
<evidence type="ECO:0000313" key="5">
    <source>
        <dbReference type="EMBL" id="MBK1630869.1"/>
    </source>
</evidence>
<dbReference type="InterPro" id="IPR051792">
    <property type="entry name" value="GGT_bact"/>
</dbReference>
<proteinExistence type="inferred from homology"/>
<keyword evidence="3" id="KW-0378">Hydrolase</keyword>
<dbReference type="Pfam" id="PF01019">
    <property type="entry name" value="G_glu_transpept"/>
    <property type="match status" value="1"/>
</dbReference>
<accession>A0ABS1CG51</accession>
<evidence type="ECO:0000256" key="2">
    <source>
        <dbReference type="ARBA" id="ARBA00022679"/>
    </source>
</evidence>
<keyword evidence="2" id="KW-0808">Transferase</keyword>
<name>A0ABS1CG51_9GAMM</name>
<dbReference type="RefSeq" id="WP_200236165.1">
    <property type="nucleotide sequence ID" value="NZ_NRRV01000017.1"/>
</dbReference>
<sequence length="518" mass="52962">MSRAIVAAGHPDTAAAAAAVLAAGGNAFDGAVAALVAACVAEPVLASLGGGGFLHARPAGEAPQLFDFFTQTPGCRATAAGLDFYPVHADFGDATQEFHIGRGAMATPGAVAGLFAIQRHLCRLPLADLLAPARALAERGVAVNPVQHGIARIVEPILRADPATFALHASPSEPTRLATVGERIPWPDFAAALDALAAAGPGLLHGGPWSERLAADCATGGGHLTVADLADYRVAQREPLVLDYRDARLYLNPPPSVGGALLALTLELLGETSLGGMDFGNPDHRLALAAAMAATAEARAVLAPGRLPDATARAAQRTGFPARLAALGLPRHVFRRGTTQISIADGDGNLASLTLSNGEGAAYVLPGTGIVMNNMLGEADLAGGGGFHQWPENTRVGSMMCPTLVAHGDGGWTVTGSSGSNRIRSAILQVLVNRIDLHLPLAEAVAAPRLHLEGEALSLEPPVAETTRAALAAHWPRLQVWRGRSVFFGGAHSVGIDAGGGLHGAGDARRGGVVQMVD</sequence>
<dbReference type="PANTHER" id="PTHR43199">
    <property type="entry name" value="GLUTATHIONE HYDROLASE"/>
    <property type="match status" value="1"/>
</dbReference>
<dbReference type="PRINTS" id="PR01210">
    <property type="entry name" value="GGTRANSPTASE"/>
</dbReference>
<dbReference type="SUPFAM" id="SSF56235">
    <property type="entry name" value="N-terminal nucleophile aminohydrolases (Ntn hydrolases)"/>
    <property type="match status" value="1"/>
</dbReference>
<dbReference type="InterPro" id="IPR043137">
    <property type="entry name" value="GGT_ssub_C"/>
</dbReference>
<dbReference type="InterPro" id="IPR029055">
    <property type="entry name" value="Ntn_hydrolases_N"/>
</dbReference>
<comment type="similarity">
    <text evidence="1">Belongs to the gamma-glutamyltransferase family.</text>
</comment>
<evidence type="ECO:0000256" key="3">
    <source>
        <dbReference type="ARBA" id="ARBA00022801"/>
    </source>
</evidence>
<dbReference type="EMBL" id="NRRV01000017">
    <property type="protein sequence ID" value="MBK1630869.1"/>
    <property type="molecule type" value="Genomic_DNA"/>
</dbReference>
<gene>
    <name evidence="5" type="ORF">CKO31_08955</name>
</gene>
<dbReference type="PANTHER" id="PTHR43199:SF1">
    <property type="entry name" value="GLUTATHIONE HYDROLASE PROENZYME"/>
    <property type="match status" value="1"/>
</dbReference>
<protein>
    <submittedName>
        <fullName evidence="5">Gamma-glutamyltransferase</fullName>
    </submittedName>
</protein>
<keyword evidence="4" id="KW-0865">Zymogen</keyword>
<reference evidence="5 6" key="1">
    <citation type="journal article" date="2020" name="Microorganisms">
        <title>Osmotic Adaptation and Compatible Solute Biosynthesis of Phototrophic Bacteria as Revealed from Genome Analyses.</title>
        <authorList>
            <person name="Imhoff J.F."/>
            <person name="Rahn T."/>
            <person name="Kunzel S."/>
            <person name="Keller A."/>
            <person name="Neulinger S.C."/>
        </authorList>
    </citation>
    <scope>NUCLEOTIDE SEQUENCE [LARGE SCALE GENOMIC DNA]</scope>
    <source>
        <strain evidence="5 6">DSM 6210</strain>
    </source>
</reference>
<dbReference type="Proteomes" id="UP000748752">
    <property type="component" value="Unassembled WGS sequence"/>
</dbReference>
<keyword evidence="6" id="KW-1185">Reference proteome</keyword>
<comment type="caution">
    <text evidence="5">The sequence shown here is derived from an EMBL/GenBank/DDBJ whole genome shotgun (WGS) entry which is preliminary data.</text>
</comment>
<evidence type="ECO:0000313" key="6">
    <source>
        <dbReference type="Proteomes" id="UP000748752"/>
    </source>
</evidence>
<organism evidence="5 6">
    <name type="scientific">Thiohalocapsa halophila</name>
    <dbReference type="NCBI Taxonomy" id="69359"/>
    <lineage>
        <taxon>Bacteria</taxon>
        <taxon>Pseudomonadati</taxon>
        <taxon>Pseudomonadota</taxon>
        <taxon>Gammaproteobacteria</taxon>
        <taxon>Chromatiales</taxon>
        <taxon>Chromatiaceae</taxon>
        <taxon>Thiohalocapsa</taxon>
    </lineage>
</organism>